<proteinExistence type="predicted"/>
<feature type="transmembrane region" description="Helical" evidence="1">
    <location>
        <begin position="73"/>
        <end position="92"/>
    </location>
</feature>
<accession>A0AAE3GZP1</accession>
<evidence type="ECO:0000313" key="2">
    <source>
        <dbReference type="EMBL" id="MCP9761324.1"/>
    </source>
</evidence>
<keyword evidence="1" id="KW-0812">Transmembrane</keyword>
<evidence type="ECO:0000313" key="3">
    <source>
        <dbReference type="Proteomes" id="UP001204144"/>
    </source>
</evidence>
<feature type="transmembrane region" description="Helical" evidence="1">
    <location>
        <begin position="40"/>
        <end position="61"/>
    </location>
</feature>
<dbReference type="EMBL" id="RJUF01000001">
    <property type="protein sequence ID" value="MCP9761324.1"/>
    <property type="molecule type" value="Genomic_DNA"/>
</dbReference>
<dbReference type="Proteomes" id="UP001204144">
    <property type="component" value="Unassembled WGS sequence"/>
</dbReference>
<protein>
    <submittedName>
        <fullName evidence="2">Uncharacterized protein</fullName>
    </submittedName>
</protein>
<sequence>MQYLLITIQVLGSVSLYYWFFFNSEFFYLLNKHKNAHPLYLFFLPLLFISYPAILALAYKIAWDFFDENVQNMAFLISVIPISFFLIGLVVLKKIKSL</sequence>
<keyword evidence="1" id="KW-0472">Membrane</keyword>
<reference evidence="2 3" key="1">
    <citation type="submission" date="2018-11" db="EMBL/GenBank/DDBJ databases">
        <title>Novel bacteria species description.</title>
        <authorList>
            <person name="Han J.-H."/>
        </authorList>
    </citation>
    <scope>NUCLEOTIDE SEQUENCE [LARGE SCALE GENOMIC DNA]</scope>
    <source>
        <strain evidence="2 3">KCTC23259</strain>
    </source>
</reference>
<organism evidence="2 3">
    <name type="scientific">Lacihabitans soyangensis</name>
    <dbReference type="NCBI Taxonomy" id="869394"/>
    <lineage>
        <taxon>Bacteria</taxon>
        <taxon>Pseudomonadati</taxon>
        <taxon>Bacteroidota</taxon>
        <taxon>Cytophagia</taxon>
        <taxon>Cytophagales</taxon>
        <taxon>Leadbetterellaceae</taxon>
        <taxon>Lacihabitans</taxon>
    </lineage>
</organism>
<evidence type="ECO:0000256" key="1">
    <source>
        <dbReference type="SAM" id="Phobius"/>
    </source>
</evidence>
<comment type="caution">
    <text evidence="2">The sequence shown here is derived from an EMBL/GenBank/DDBJ whole genome shotgun (WGS) entry which is preliminary data.</text>
</comment>
<keyword evidence="1" id="KW-1133">Transmembrane helix</keyword>
<gene>
    <name evidence="2" type="ORF">EGI31_00040</name>
</gene>
<dbReference type="AlphaFoldDB" id="A0AAE3GZP1"/>
<keyword evidence="3" id="KW-1185">Reference proteome</keyword>
<name>A0AAE3GZP1_9BACT</name>
<feature type="transmembrane region" description="Helical" evidence="1">
    <location>
        <begin position="6"/>
        <end position="28"/>
    </location>
</feature>